<keyword evidence="3" id="KW-1134">Transmembrane beta strand</keyword>
<organism evidence="13 14">
    <name type="scientific">Neolewinella antarctica</name>
    <dbReference type="NCBI Taxonomy" id="442734"/>
    <lineage>
        <taxon>Bacteria</taxon>
        <taxon>Pseudomonadati</taxon>
        <taxon>Bacteroidota</taxon>
        <taxon>Saprospiria</taxon>
        <taxon>Saprospirales</taxon>
        <taxon>Lewinellaceae</taxon>
        <taxon>Neolewinella</taxon>
    </lineage>
</organism>
<dbReference type="InterPro" id="IPR000531">
    <property type="entry name" value="Beta-barrel_TonB"/>
</dbReference>
<dbReference type="InterPro" id="IPR039426">
    <property type="entry name" value="TonB-dep_rcpt-like"/>
</dbReference>
<evidence type="ECO:0000259" key="11">
    <source>
        <dbReference type="Pfam" id="PF00593"/>
    </source>
</evidence>
<keyword evidence="7 10" id="KW-0472">Membrane</keyword>
<dbReference type="EMBL" id="JAATJH010000008">
    <property type="protein sequence ID" value="NJC28146.1"/>
    <property type="molecule type" value="Genomic_DNA"/>
</dbReference>
<feature type="domain" description="TonB-dependent receptor plug" evidence="12">
    <location>
        <begin position="117"/>
        <end position="226"/>
    </location>
</feature>
<keyword evidence="6 10" id="KW-0798">TonB box</keyword>
<evidence type="ECO:0000256" key="6">
    <source>
        <dbReference type="ARBA" id="ARBA00023077"/>
    </source>
</evidence>
<dbReference type="SUPFAM" id="SSF56935">
    <property type="entry name" value="Porins"/>
    <property type="match status" value="1"/>
</dbReference>
<keyword evidence="4" id="KW-0812">Transmembrane</keyword>
<evidence type="ECO:0000256" key="1">
    <source>
        <dbReference type="ARBA" id="ARBA00004571"/>
    </source>
</evidence>
<dbReference type="SUPFAM" id="SSF49464">
    <property type="entry name" value="Carboxypeptidase regulatory domain-like"/>
    <property type="match status" value="1"/>
</dbReference>
<dbReference type="InterPro" id="IPR012910">
    <property type="entry name" value="Plug_dom"/>
</dbReference>
<proteinExistence type="inferred from homology"/>
<comment type="caution">
    <text evidence="13">The sequence shown here is derived from an EMBL/GenBank/DDBJ whole genome shotgun (WGS) entry which is preliminary data.</text>
</comment>
<dbReference type="Pfam" id="PF13715">
    <property type="entry name" value="CarbopepD_reg_2"/>
    <property type="match status" value="1"/>
</dbReference>
<accession>A0ABX0XGZ8</accession>
<dbReference type="RefSeq" id="WP_168039875.1">
    <property type="nucleotide sequence ID" value="NZ_JAATJH010000008.1"/>
</dbReference>
<keyword evidence="2" id="KW-0813">Transport</keyword>
<dbReference type="PANTHER" id="PTHR30069">
    <property type="entry name" value="TONB-DEPENDENT OUTER MEMBRANE RECEPTOR"/>
    <property type="match status" value="1"/>
</dbReference>
<dbReference type="Proteomes" id="UP000770785">
    <property type="component" value="Unassembled WGS sequence"/>
</dbReference>
<dbReference type="Pfam" id="PF07715">
    <property type="entry name" value="Plug"/>
    <property type="match status" value="1"/>
</dbReference>
<evidence type="ECO:0000256" key="5">
    <source>
        <dbReference type="ARBA" id="ARBA00022729"/>
    </source>
</evidence>
<dbReference type="Gene3D" id="2.60.40.1120">
    <property type="entry name" value="Carboxypeptidase-like, regulatory domain"/>
    <property type="match status" value="1"/>
</dbReference>
<keyword evidence="14" id="KW-1185">Reference proteome</keyword>
<evidence type="ECO:0000256" key="7">
    <source>
        <dbReference type="ARBA" id="ARBA00023136"/>
    </source>
</evidence>
<sequence>MRLQQLLFTLAGVLFCGLLSAQITLRGKIVDANTGDDLIGASVLAKGTTTGTVTDIDGSWELTVSGLPTVLQFSYIGFAPTEVEVVERGQDLTIRLGDDAITTETVEVVGQRVSDKQRQSALTVESLDAIAIQQTPASNFYDGLGSLKDVDLTSASLGFKIVNTRGFNSTNPVRSLQIIDGVDNQSPGLNFSLGNFLGASELDVNRVNLVVGASSAFYGPNAFNGVISIETKDPFLQQGFSAQLKVAERNLFEGGVRWADAIKNEDGEEWMAYKLNLSGFRADDWVADNFDRVFDTDFGPDNLGGYDAVNIYGDEASPTFDFEGVRNLPGLGRIFREGYKEEDLVDYDSENLKAGVAFHFRLNPKKALESTELLVASNYSTGTTVYQGDNRFSLRGIQFFQHRLELRNRDNFFVRAYVTHEDAGDSYDPYFTALRLQDRSKPDDAWASEYTDYWQRNIVPRFNNLEGYPNCFPRDCGILERDQLRSTFFEQPNIRELLEEYHAEAREFAQSPRGVNTQGDLRPGTAEFQEAFDEITSTIASEEEDGSRFFDRSALYHVHGEKKFNSIWQPNDASRLEATVGANGRLYTPNSQGSILLDTAGRNIDTWEIGAYGGGTLHLNDRYKISTSLRVDKNENFDVLLSPAASFVYTPSQTTTARVSFSSAIRNPTLADQYLNYDVGRATLIGNLNGVEGLNTVESVRAFANSGRQADLVFFDVAPIKPERVRTLEAGYRTTLFEKLYLDATYYYSFYDDFIGFNIGVDANTFGTQLLSAAAFRVSANAQEQVTTQGFSIGGNYYFANYFSFNGNYSWNKLNSDTDDPIVPAFNTPEHKFNLGVSGRNVPVGFLGSGVRDLGFSINYKWIDGFIFEGSPQFTGFVESYGMLDAQVNLAVPSINTTIKLGASNILDNKVFTVYGGPRIGRLAYLSATYELKGR</sequence>
<gene>
    <name evidence="13" type="ORF">GGR27_003665</name>
</gene>
<dbReference type="Gene3D" id="2.170.130.10">
    <property type="entry name" value="TonB-dependent receptor, plug domain"/>
    <property type="match status" value="1"/>
</dbReference>
<comment type="subcellular location">
    <subcellularLocation>
        <location evidence="1">Cell outer membrane</location>
        <topology evidence="1">Multi-pass membrane protein</topology>
    </subcellularLocation>
</comment>
<evidence type="ECO:0000313" key="14">
    <source>
        <dbReference type="Proteomes" id="UP000770785"/>
    </source>
</evidence>
<keyword evidence="5" id="KW-0732">Signal</keyword>
<evidence type="ECO:0000256" key="2">
    <source>
        <dbReference type="ARBA" id="ARBA00022448"/>
    </source>
</evidence>
<keyword evidence="8 13" id="KW-0675">Receptor</keyword>
<reference evidence="13 14" key="1">
    <citation type="submission" date="2020-03" db="EMBL/GenBank/DDBJ databases">
        <title>Genomic Encyclopedia of Type Strains, Phase IV (KMG-IV): sequencing the most valuable type-strain genomes for metagenomic binning, comparative biology and taxonomic classification.</title>
        <authorList>
            <person name="Goeker M."/>
        </authorList>
    </citation>
    <scope>NUCLEOTIDE SEQUENCE [LARGE SCALE GENOMIC DNA]</scope>
    <source>
        <strain evidence="13 14">DSM 105096</strain>
    </source>
</reference>
<feature type="domain" description="TonB-dependent receptor-like beta-barrel" evidence="11">
    <location>
        <begin position="587"/>
        <end position="906"/>
    </location>
</feature>
<dbReference type="Pfam" id="PF00593">
    <property type="entry name" value="TonB_dep_Rec_b-barrel"/>
    <property type="match status" value="1"/>
</dbReference>
<dbReference type="InterPro" id="IPR037066">
    <property type="entry name" value="Plug_dom_sf"/>
</dbReference>
<evidence type="ECO:0000256" key="3">
    <source>
        <dbReference type="ARBA" id="ARBA00022452"/>
    </source>
</evidence>
<evidence type="ECO:0000313" key="13">
    <source>
        <dbReference type="EMBL" id="NJC28146.1"/>
    </source>
</evidence>
<evidence type="ECO:0000256" key="9">
    <source>
        <dbReference type="ARBA" id="ARBA00023237"/>
    </source>
</evidence>
<dbReference type="PANTHER" id="PTHR30069:SF29">
    <property type="entry name" value="HEMOGLOBIN AND HEMOGLOBIN-HAPTOGLOBIN-BINDING PROTEIN 1-RELATED"/>
    <property type="match status" value="1"/>
</dbReference>
<dbReference type="Gene3D" id="2.40.170.20">
    <property type="entry name" value="TonB-dependent receptor, beta-barrel domain"/>
    <property type="match status" value="1"/>
</dbReference>
<evidence type="ECO:0000256" key="8">
    <source>
        <dbReference type="ARBA" id="ARBA00023170"/>
    </source>
</evidence>
<protein>
    <submittedName>
        <fullName evidence="13">Outer membrane receptor protein involved in Fe transport</fullName>
    </submittedName>
</protein>
<name>A0ABX0XGZ8_9BACT</name>
<evidence type="ECO:0000256" key="4">
    <source>
        <dbReference type="ARBA" id="ARBA00022692"/>
    </source>
</evidence>
<evidence type="ECO:0000259" key="12">
    <source>
        <dbReference type="Pfam" id="PF07715"/>
    </source>
</evidence>
<evidence type="ECO:0000256" key="10">
    <source>
        <dbReference type="RuleBase" id="RU003357"/>
    </source>
</evidence>
<dbReference type="InterPro" id="IPR008969">
    <property type="entry name" value="CarboxyPept-like_regulatory"/>
</dbReference>
<keyword evidence="9" id="KW-0998">Cell outer membrane</keyword>
<dbReference type="InterPro" id="IPR036942">
    <property type="entry name" value="Beta-barrel_TonB_sf"/>
</dbReference>
<comment type="similarity">
    <text evidence="10">Belongs to the TonB-dependent receptor family.</text>
</comment>